<dbReference type="PANTHER" id="PTHR37953">
    <property type="entry name" value="UPF0127 PROTEIN MJ1496"/>
    <property type="match status" value="1"/>
</dbReference>
<dbReference type="Proteomes" id="UP000178248">
    <property type="component" value="Unassembled WGS sequence"/>
</dbReference>
<evidence type="ECO:0000313" key="1">
    <source>
        <dbReference type="EMBL" id="OGY91001.1"/>
    </source>
</evidence>
<accession>A0A1G2BPH6</accession>
<dbReference type="Gene3D" id="2.60.120.1140">
    <property type="entry name" value="Protein of unknown function DUF192"/>
    <property type="match status" value="1"/>
</dbReference>
<dbReference type="InterPro" id="IPR003795">
    <property type="entry name" value="DUF192"/>
</dbReference>
<evidence type="ECO:0008006" key="3">
    <source>
        <dbReference type="Google" id="ProtNLM"/>
    </source>
</evidence>
<gene>
    <name evidence="1" type="ORF">A3B30_00210</name>
</gene>
<protein>
    <recommendedName>
        <fullName evidence="3">DUF192 domain-containing protein</fullName>
    </recommendedName>
</protein>
<dbReference type="STRING" id="1798551.A3B30_00210"/>
<dbReference type="AlphaFoldDB" id="A0A1G2BPH6"/>
<dbReference type="Pfam" id="PF02643">
    <property type="entry name" value="DUF192"/>
    <property type="match status" value="1"/>
</dbReference>
<dbReference type="EMBL" id="MHKM01000029">
    <property type="protein sequence ID" value="OGY91001.1"/>
    <property type="molecule type" value="Genomic_DNA"/>
</dbReference>
<evidence type="ECO:0000313" key="2">
    <source>
        <dbReference type="Proteomes" id="UP000178248"/>
    </source>
</evidence>
<organism evidence="1 2">
    <name type="scientific">Candidatus Komeilibacteria bacterium RIFCSPLOWO2_01_FULL_52_15</name>
    <dbReference type="NCBI Taxonomy" id="1798551"/>
    <lineage>
        <taxon>Bacteria</taxon>
        <taxon>Candidatus Komeiliibacteriota</taxon>
    </lineage>
</organism>
<name>A0A1G2BPH6_9BACT</name>
<sequence length="139" mass="15201">MLLLAVLVTACRQAPATITSVTVGLQTVRVTEARTLEEQAKGLAGVSELSWNQGMIFPFPDKSKRTFWMKGMKIPIDIIWIADDTVVGIERSAKVPSELVPDIALPRYTSPEPVNYVLEVRAGFADQFGILIGDAVSVR</sequence>
<reference evidence="1 2" key="1">
    <citation type="journal article" date="2016" name="Nat. Commun.">
        <title>Thousands of microbial genomes shed light on interconnected biogeochemical processes in an aquifer system.</title>
        <authorList>
            <person name="Anantharaman K."/>
            <person name="Brown C.T."/>
            <person name="Hug L.A."/>
            <person name="Sharon I."/>
            <person name="Castelle C.J."/>
            <person name="Probst A.J."/>
            <person name="Thomas B.C."/>
            <person name="Singh A."/>
            <person name="Wilkins M.J."/>
            <person name="Karaoz U."/>
            <person name="Brodie E.L."/>
            <person name="Williams K.H."/>
            <person name="Hubbard S.S."/>
            <person name="Banfield J.F."/>
        </authorList>
    </citation>
    <scope>NUCLEOTIDE SEQUENCE [LARGE SCALE GENOMIC DNA]</scope>
</reference>
<dbReference type="PANTHER" id="PTHR37953:SF1">
    <property type="entry name" value="UPF0127 PROTEIN MJ1496"/>
    <property type="match status" value="1"/>
</dbReference>
<comment type="caution">
    <text evidence="1">The sequence shown here is derived from an EMBL/GenBank/DDBJ whole genome shotgun (WGS) entry which is preliminary data.</text>
</comment>
<dbReference type="InterPro" id="IPR038695">
    <property type="entry name" value="Saro_0823-like_sf"/>
</dbReference>
<proteinExistence type="predicted"/>